<keyword evidence="4" id="KW-1185">Reference proteome</keyword>
<feature type="domain" description="Bro-N" evidence="2">
    <location>
        <begin position="8"/>
        <end position="126"/>
    </location>
</feature>
<accession>A0AAE3LGH6</accession>
<organism evidence="3 4">
    <name type="scientific">Hominimerdicola aceti</name>
    <dbReference type="NCBI Taxonomy" id="2981726"/>
    <lineage>
        <taxon>Bacteria</taxon>
        <taxon>Bacillati</taxon>
        <taxon>Bacillota</taxon>
        <taxon>Clostridia</taxon>
        <taxon>Eubacteriales</taxon>
        <taxon>Oscillospiraceae</taxon>
        <taxon>Hominimerdicola</taxon>
    </lineage>
</organism>
<name>A0AAE3LGH6_9FIRM</name>
<reference evidence="3 4" key="1">
    <citation type="journal article" date="2021" name="ISME Commun">
        <title>Automated analysis of genomic sequences facilitates high-throughput and comprehensive description of bacteria.</title>
        <authorList>
            <person name="Hitch T.C.A."/>
        </authorList>
    </citation>
    <scope>NUCLEOTIDE SEQUENCE [LARGE SCALE GENOMIC DNA]</scope>
    <source>
        <strain evidence="3 4">Sanger_31</strain>
    </source>
</reference>
<dbReference type="Proteomes" id="UP001208131">
    <property type="component" value="Unassembled WGS sequence"/>
</dbReference>
<dbReference type="EMBL" id="JAOQJZ010000001">
    <property type="protein sequence ID" value="MCU6704370.1"/>
    <property type="molecule type" value="Genomic_DNA"/>
</dbReference>
<dbReference type="AlphaFoldDB" id="A0AAE3LGH6"/>
<keyword evidence="1" id="KW-0175">Coiled coil</keyword>
<feature type="coiled-coil region" evidence="1">
    <location>
        <begin position="140"/>
        <end position="174"/>
    </location>
</feature>
<evidence type="ECO:0000313" key="4">
    <source>
        <dbReference type="Proteomes" id="UP001208131"/>
    </source>
</evidence>
<dbReference type="InterPro" id="IPR003497">
    <property type="entry name" value="BRO_N_domain"/>
</dbReference>
<comment type="caution">
    <text evidence="3">The sequence shown here is derived from an EMBL/GenBank/DDBJ whole genome shotgun (WGS) entry which is preliminary data.</text>
</comment>
<dbReference type="PROSITE" id="PS51750">
    <property type="entry name" value="BRO_N"/>
    <property type="match status" value="1"/>
</dbReference>
<evidence type="ECO:0000313" key="3">
    <source>
        <dbReference type="EMBL" id="MCU6704370.1"/>
    </source>
</evidence>
<evidence type="ECO:0000259" key="2">
    <source>
        <dbReference type="PROSITE" id="PS51750"/>
    </source>
</evidence>
<gene>
    <name evidence="3" type="ORF">OCV57_00305</name>
</gene>
<proteinExistence type="predicted"/>
<dbReference type="RefSeq" id="WP_267300126.1">
    <property type="nucleotide sequence ID" value="NZ_JAOQJZ010000001.1"/>
</dbReference>
<evidence type="ECO:0000256" key="1">
    <source>
        <dbReference type="SAM" id="Coils"/>
    </source>
</evidence>
<sequence length="289" mass="33623">MNNLKLVETDVFNEIATCDFWGNINNEYLVTREQIGRALGYKNPSEAIKKIHMKHRDRLDNYSCLIKSDFSRGVRSGAIDSNGAIQDRMFYNRKGIMEICRWSRQPLADKFMDWCWEIMDRLISNSLNTVTLSREEYSMIVNAANEVGQLNKVNEQLTRQLQIISAQNTTMQDKLSRIWQKIMLIVPPVHYSSWKNKMSQKIVSLAKILGYTNDDDRKSIYGDIYNMMKSGYDIDLDSYKENYLLSQTDCKNVAMIDVIDSDTVLRDIFEEIVDRYIQIKSGMEVINNA</sequence>
<dbReference type="Pfam" id="PF02498">
    <property type="entry name" value="Bro-N"/>
    <property type="match status" value="1"/>
</dbReference>
<protein>
    <recommendedName>
        <fullName evidence="2">Bro-N domain-containing protein</fullName>
    </recommendedName>
</protein>